<dbReference type="SUPFAM" id="SSF52047">
    <property type="entry name" value="RNI-like"/>
    <property type="match status" value="1"/>
</dbReference>
<evidence type="ECO:0000313" key="2">
    <source>
        <dbReference type="Proteomes" id="UP001465976"/>
    </source>
</evidence>
<accession>A0ABR3FLT9</accession>
<organism evidence="1 2">
    <name type="scientific">Marasmius crinis-equi</name>
    <dbReference type="NCBI Taxonomy" id="585013"/>
    <lineage>
        <taxon>Eukaryota</taxon>
        <taxon>Fungi</taxon>
        <taxon>Dikarya</taxon>
        <taxon>Basidiomycota</taxon>
        <taxon>Agaricomycotina</taxon>
        <taxon>Agaricomycetes</taxon>
        <taxon>Agaricomycetidae</taxon>
        <taxon>Agaricales</taxon>
        <taxon>Marasmiineae</taxon>
        <taxon>Marasmiaceae</taxon>
        <taxon>Marasmius</taxon>
    </lineage>
</organism>
<name>A0ABR3FLT9_9AGAR</name>
<evidence type="ECO:0000313" key="1">
    <source>
        <dbReference type="EMBL" id="KAL0576184.1"/>
    </source>
</evidence>
<comment type="caution">
    <text evidence="1">The sequence shown here is derived from an EMBL/GenBank/DDBJ whole genome shotgun (WGS) entry which is preliminary data.</text>
</comment>
<reference evidence="1 2" key="1">
    <citation type="submission" date="2024-02" db="EMBL/GenBank/DDBJ databases">
        <title>A draft genome for the cacao thread blight pathogen Marasmius crinis-equi.</title>
        <authorList>
            <person name="Cohen S.P."/>
            <person name="Baruah I.K."/>
            <person name="Amoako-Attah I."/>
            <person name="Bukari Y."/>
            <person name="Meinhardt L.W."/>
            <person name="Bailey B.A."/>
        </authorList>
    </citation>
    <scope>NUCLEOTIDE SEQUENCE [LARGE SCALE GENOMIC DNA]</scope>
    <source>
        <strain evidence="1 2">GH-76</strain>
    </source>
</reference>
<gene>
    <name evidence="1" type="ORF">V5O48_005782</name>
</gene>
<evidence type="ECO:0008006" key="3">
    <source>
        <dbReference type="Google" id="ProtNLM"/>
    </source>
</evidence>
<sequence>MDSPSSPAAPLCPKCSQAYLVSNAVFSASQTEDLGYSNSNLSRSEATQTPDWLEEEAVLEEHDEKICWSCKEGERFGGLESVAVKIKERQTWVGKLPVEVLREIFALFCFCNEHTLAILRDRRGNQIVESPSLTLSQVCHKWRQISKSFSSLWASICVDVNRPSHTFESIISTYLTQSAHIPLHIRICDSYTQSGIVEGEDYRNHRLGPTGIFIFDTLINQAFRAETLVFEEIDLKVSFSDDASTFASRGLPLLRRFAADYAVSDPPSNFLKVFERTPLLQIVCIDYLNSGIRNHLPCHQITTLTITSLDFSDFCLLGVFTALEKLVVRRFYLRYEPEVLANQLVLTSLHHLSLHCWALVIRTLRSVPTPVVFANMKTLELTFSSGTANVTTYESWPDPSFLSLIHHFSSSLKRLSISFPKHRLRADAVRQAAQSFTSLMHMSITVLDDDSSLTLTTMSALTIPLEGDLQNQLIFLPELTSLTLQFSSAEHLYNLEIADAIATMIISRSQPKLDDIGRTDIRSINSVTLRFSDRSEADLREDDVSRRREFWGHLHMTKITQLVALAAFVLSQGVYGAPSDSFAGIRRDVPVVPLSDDLLSSSPGPGYALTNNYGTSDPVWVPVTANTSLLEARYTCNGPHMSMWSGGSCGGMEIRHLTLSNNGQCYDSKTNPSRGFSSANIDTYNGGTGTNAVEFYRGGSGNYCGQRLYTLINFLGCATFDDGFNYANGVIWTCP</sequence>
<protein>
    <recommendedName>
        <fullName evidence="3">F-box domain-containing protein</fullName>
    </recommendedName>
</protein>
<dbReference type="Proteomes" id="UP001465976">
    <property type="component" value="Unassembled WGS sequence"/>
</dbReference>
<proteinExistence type="predicted"/>
<keyword evidence="2" id="KW-1185">Reference proteome</keyword>
<dbReference type="EMBL" id="JBAHYK010000240">
    <property type="protein sequence ID" value="KAL0576184.1"/>
    <property type="molecule type" value="Genomic_DNA"/>
</dbReference>